<reference evidence="1 2" key="1">
    <citation type="submission" date="2018-06" db="EMBL/GenBank/DDBJ databases">
        <title>Genomic Encyclopedia of Archaeal and Bacterial Type Strains, Phase II (KMG-II): from individual species to whole genera.</title>
        <authorList>
            <person name="Goeker M."/>
        </authorList>
    </citation>
    <scope>NUCLEOTIDE SEQUENCE [LARGE SCALE GENOMIC DNA]</scope>
    <source>
        <strain evidence="1 2">ATCC 51348</strain>
    </source>
</reference>
<protein>
    <submittedName>
        <fullName evidence="1">Virulence-associated protein VapD</fullName>
    </submittedName>
</protein>
<dbReference type="Gene3D" id="3.30.70.240">
    <property type="match status" value="1"/>
</dbReference>
<comment type="caution">
    <text evidence="1">The sequence shown here is derived from an EMBL/GenBank/DDBJ whole genome shotgun (WGS) entry which is preliminary data.</text>
</comment>
<name>A0A2W7G2P9_9BACT</name>
<accession>A0A2W7G2P9</accession>
<dbReference type="Proteomes" id="UP000249646">
    <property type="component" value="Unassembled WGS sequence"/>
</dbReference>
<organism evidence="1 2">
    <name type="scientific">Metamycoplasma auris</name>
    <dbReference type="NCBI Taxonomy" id="51363"/>
    <lineage>
        <taxon>Bacteria</taxon>
        <taxon>Bacillati</taxon>
        <taxon>Mycoplasmatota</taxon>
        <taxon>Mycoplasmoidales</taxon>
        <taxon>Metamycoplasmataceae</taxon>
        <taxon>Metamycoplasma</taxon>
    </lineage>
</organism>
<gene>
    <name evidence="1" type="ORF">BCF89_1036</name>
</gene>
<keyword evidence="2" id="KW-1185">Reference proteome</keyword>
<sequence>MYGLVFYLKKENLIREYSKTHEGINSDNYKQAYEDIRDILRHYGFHWLSNSFYFSRSINNLLQIIKAINHLKTIDWFKKSLVSLHVFKMEDLSIFTDYIIEDESK</sequence>
<dbReference type="EMBL" id="QKUB01000003">
    <property type="protein sequence ID" value="PZW00547.1"/>
    <property type="molecule type" value="Genomic_DNA"/>
</dbReference>
<dbReference type="RefSeq" id="WP_111518337.1">
    <property type="nucleotide sequence ID" value="NZ_QKUB01000003.1"/>
</dbReference>
<dbReference type="OrthoDB" id="398190at2"/>
<proteinExistence type="predicted"/>
<evidence type="ECO:0000313" key="1">
    <source>
        <dbReference type="EMBL" id="PZW00547.1"/>
    </source>
</evidence>
<evidence type="ECO:0000313" key="2">
    <source>
        <dbReference type="Proteomes" id="UP000249646"/>
    </source>
</evidence>
<dbReference type="AlphaFoldDB" id="A0A2W7G2P9"/>